<name>A0A7G7G5L8_9BACT</name>
<protein>
    <recommendedName>
        <fullName evidence="4">BamA/TamA family outer membrane protein</fullName>
    </recommendedName>
</protein>
<evidence type="ECO:0000313" key="3">
    <source>
        <dbReference type="Proteomes" id="UP000515237"/>
    </source>
</evidence>
<dbReference type="AlphaFoldDB" id="A0A7G7G5L8"/>
<dbReference type="Gene3D" id="3.60.21.10">
    <property type="match status" value="1"/>
</dbReference>
<dbReference type="EMBL" id="CP055156">
    <property type="protein sequence ID" value="QNF32452.1"/>
    <property type="molecule type" value="Genomic_DNA"/>
</dbReference>
<reference evidence="2 3" key="1">
    <citation type="journal article" date="2018" name="Int. J. Syst. Evol. Microbiol.">
        <title>Adhaeribacter swui sp. nov., isolated from wet mud.</title>
        <authorList>
            <person name="Kim D.U."/>
            <person name="Kim K.W."/>
            <person name="Kang M.S."/>
            <person name="Kim J.Y."/>
            <person name="Jang J.H."/>
            <person name="Kim M.K."/>
        </authorList>
    </citation>
    <scope>NUCLEOTIDE SEQUENCE [LARGE SCALE GENOMIC DNA]</scope>
    <source>
        <strain evidence="2 3">KCTC 52873</strain>
    </source>
</reference>
<feature type="chain" id="PRO_5028933857" description="BamA/TamA family outer membrane protein" evidence="1">
    <location>
        <begin position="23"/>
        <end position="1244"/>
    </location>
</feature>
<organism evidence="2 3">
    <name type="scientific">Adhaeribacter swui</name>
    <dbReference type="NCBI Taxonomy" id="2086471"/>
    <lineage>
        <taxon>Bacteria</taxon>
        <taxon>Pseudomonadati</taxon>
        <taxon>Bacteroidota</taxon>
        <taxon>Cytophagia</taxon>
        <taxon>Cytophagales</taxon>
        <taxon>Hymenobacteraceae</taxon>
        <taxon>Adhaeribacter</taxon>
    </lineage>
</organism>
<dbReference type="RefSeq" id="WP_185273231.1">
    <property type="nucleotide sequence ID" value="NZ_CP055156.1"/>
</dbReference>
<keyword evidence="1" id="KW-0732">Signal</keyword>
<dbReference type="Proteomes" id="UP000515237">
    <property type="component" value="Chromosome"/>
</dbReference>
<evidence type="ECO:0000256" key="1">
    <source>
        <dbReference type="SAM" id="SignalP"/>
    </source>
</evidence>
<evidence type="ECO:0008006" key="4">
    <source>
        <dbReference type="Google" id="ProtNLM"/>
    </source>
</evidence>
<dbReference type="InterPro" id="IPR029052">
    <property type="entry name" value="Metallo-depent_PP-like"/>
</dbReference>
<dbReference type="SUPFAM" id="SSF56300">
    <property type="entry name" value="Metallo-dependent phosphatases"/>
    <property type="match status" value="1"/>
</dbReference>
<evidence type="ECO:0000313" key="2">
    <source>
        <dbReference type="EMBL" id="QNF32452.1"/>
    </source>
</evidence>
<sequence length="1244" mass="140311">MFKKLLLLGLLSWVIALQQVNAQAFDSVAQVVYLLGNTATAAIAPNHLMAFQQVLQAEKSPFTVVHLGDIAANRGIGKRLNAGANQKIDQLLQITKTRGKLYLVPGDKDWDNSGKEGLEDVRRLEQYIKTHQTNAQVLLPGNGCPGPEIRDIGKTIRLIALNTQWWMHPHRKPAEPDTDCGILSDAEFLETLENAITDARGRQIIIVGHHPVLSNGFYGGHVPVKSHFFPFADTRLKPLTWLPLPGLGSLYASYRQNTGTPRDMANPGYQNFIANMNRVFQEHDQLIYAAAHDYSLQLNALENNYHIVSGSFSQKRNVAKNIESLFNRVKTGFAKITTYASGKVTTTFFQFTKSGTAAEVANYTLLQSACNPNPDKAIPVNKQVGPCIKLEMPAPITTEEVTTNGNKATVIAGPQYAAKGLKLKFFGHLYRKSWVQPVQVPLLYLSRTPEKLRPSKFSGGRQTTALQLQAADGRQFVFRSVDKDPIGAIPPELRNTVVTDVLRQITPTEQPYGALIVSSLLDATDILHAQPKLYVLGDDRVLGPYRKNYQELFGMLEEQPGDAKGETPGFGGATNLKNSFKLYQELYRDNNNRVDAQAFGKARAFDIFIGDWGRQPDNWRWAGYKTDSQWVYRPIPRARDHAFSRWDGVIPWLADRKWAIPNIQNFDPEIGGIRSLTWAARHLDRFLLTSLTRQDWLNLAENLQRTFTDAVIDKAIAELPPLIAKAQGQEIGATLKARRSRLPAALEEYYELLAQYVDVVGTNKNEYFKIERLPDAQVRVQIFRKNDETNLPQGEPYYNRIFFKKETNEIRLYGLGGQDVFDVSGQTAASIRVRIIGGDGQDSIRDVSAVKSYGKSTVVYDNKATKLDLGKEARNLTSDAPDINAFSPTSFVYNAYSPNGSLIYNQSDGFGLALGITYKRQHFRKKDFASIYSFGARATQFGNLQLTTNTLWRHVVGQWDLGAYLDLGGYFRTYDFFGLGNNTQKNEKLYNDKFYKARYGGVMSSVFVQRQFFQKSYFRIGPLFETLTTNFRENSFLDEPNVALPPVNTTKQKLIGINTDFVLDLRDKLIFTQRGIRILVRHNTYKPLKNNAKAYGLTEGFVDYYATGRVYLPVTLALRLGGGRNYGDNLPYYKYTTLGMRSNLRGYVINRFAGDASLYVNSEVRFHLGEVESAFLPFRYGGIAFFDRGRVWYQNKSEGRWHDGYGFGFYIAPVAERFAFSMLLQHSREEAVLFSFGAGFRFDQ</sequence>
<proteinExistence type="predicted"/>
<feature type="signal peptide" evidence="1">
    <location>
        <begin position="1"/>
        <end position="22"/>
    </location>
</feature>
<gene>
    <name evidence="2" type="ORF">HUW51_06810</name>
</gene>
<accession>A0A7G7G5L8</accession>
<dbReference type="KEGG" id="aswu:HUW51_06810"/>
<keyword evidence="3" id="KW-1185">Reference proteome</keyword>